<gene>
    <name evidence="3" type="ORF">GN277_17430</name>
</gene>
<accession>A0A7X3SK42</accession>
<name>A0A7X3SK42_9FIRM</name>
<evidence type="ECO:0000256" key="2">
    <source>
        <dbReference type="SAM" id="Phobius"/>
    </source>
</evidence>
<evidence type="ECO:0000313" key="3">
    <source>
        <dbReference type="EMBL" id="MXP77094.1"/>
    </source>
</evidence>
<feature type="transmembrane region" description="Helical" evidence="2">
    <location>
        <begin position="25"/>
        <end position="44"/>
    </location>
</feature>
<proteinExistence type="predicted"/>
<keyword evidence="4" id="KW-1185">Reference proteome</keyword>
<dbReference type="EMBL" id="WUQX01000001">
    <property type="protein sequence ID" value="MXP77094.1"/>
    <property type="molecule type" value="Genomic_DNA"/>
</dbReference>
<protein>
    <submittedName>
        <fullName evidence="3">PrgI family protein</fullName>
    </submittedName>
</protein>
<keyword evidence="2" id="KW-0472">Membrane</keyword>
<dbReference type="RefSeq" id="WP_016221084.1">
    <property type="nucleotide sequence ID" value="NZ_WUQX01000001.1"/>
</dbReference>
<evidence type="ECO:0000313" key="4">
    <source>
        <dbReference type="Proteomes" id="UP000460412"/>
    </source>
</evidence>
<feature type="transmembrane region" description="Helical" evidence="2">
    <location>
        <begin position="50"/>
        <end position="68"/>
    </location>
</feature>
<comment type="caution">
    <text evidence="3">The sequence shown here is derived from an EMBL/GenBank/DDBJ whole genome shotgun (WGS) entry which is preliminary data.</text>
</comment>
<feature type="compositionally biased region" description="Basic residues" evidence="1">
    <location>
        <begin position="122"/>
        <end position="155"/>
    </location>
</feature>
<feature type="region of interest" description="Disordered" evidence="1">
    <location>
        <begin position="116"/>
        <end position="161"/>
    </location>
</feature>
<dbReference type="Pfam" id="PF12666">
    <property type="entry name" value="PrgI"/>
    <property type="match status" value="1"/>
</dbReference>
<reference evidence="3 4" key="1">
    <citation type="submission" date="2019-12" db="EMBL/GenBank/DDBJ databases">
        <title>Sporaefaciens musculi gen. nov., sp. nov., a novel bacterium isolated from the caecum of an obese mouse.</title>
        <authorList>
            <person name="Rasmussen T.S."/>
            <person name="Streidl T."/>
            <person name="Hitch T.C.A."/>
            <person name="Wortmann E."/>
            <person name="Deptula P."/>
            <person name="Hansen M."/>
            <person name="Nielsen D.S."/>
            <person name="Clavel T."/>
            <person name="Vogensen F.K."/>
        </authorList>
    </citation>
    <scope>NUCLEOTIDE SEQUENCE [LARGE SCALE GENOMIC DNA]</scope>
    <source>
        <strain evidence="3 4">WCA-9-b2</strain>
    </source>
</reference>
<dbReference type="AlphaFoldDB" id="A0A7X3SK42"/>
<dbReference type="Proteomes" id="UP000460412">
    <property type="component" value="Unassembled WGS sequence"/>
</dbReference>
<keyword evidence="2" id="KW-0812">Transmembrane</keyword>
<dbReference type="InterPro" id="IPR024414">
    <property type="entry name" value="Uncharacterised_PrgI"/>
</dbReference>
<evidence type="ECO:0000256" key="1">
    <source>
        <dbReference type="SAM" id="MobiDB-lite"/>
    </source>
</evidence>
<keyword evidence="2" id="KW-1133">Transmembrane helix</keyword>
<organism evidence="3 4">
    <name type="scientific">Sporofaciens musculi</name>
    <dbReference type="NCBI Taxonomy" id="2681861"/>
    <lineage>
        <taxon>Bacteria</taxon>
        <taxon>Bacillati</taxon>
        <taxon>Bacillota</taxon>
        <taxon>Clostridia</taxon>
        <taxon>Lachnospirales</taxon>
        <taxon>Lachnospiraceae</taxon>
        <taxon>Sporofaciens</taxon>
    </lineage>
</organism>
<sequence length="161" mass="18865">MEVKINKEIRNYTESMFFGLSMRQFLFSVLACGVAVGLFFLLRGRFGTETLSWMCILGASPFAVMGFVRYNGMTAEQFVWAWIKSQFLMPKKILFAPENLYYEAMKNAIEAHEKGLPAVQDKKKKKCRRARRKAARERRKQAEKARKKNKKSRKRKEVDHD</sequence>